<evidence type="ECO:0000313" key="11">
    <source>
        <dbReference type="EMBL" id="CDW23785.1"/>
    </source>
</evidence>
<protein>
    <recommendedName>
        <fullName evidence="8">Solute carrier organic anion transporter family member</fullName>
    </recommendedName>
</protein>
<evidence type="ECO:0000256" key="8">
    <source>
        <dbReference type="RuleBase" id="RU362056"/>
    </source>
</evidence>
<keyword evidence="4 8" id="KW-0812">Transmembrane</keyword>
<dbReference type="EMBL" id="HACA01006424">
    <property type="protein sequence ID" value="CDW23785.1"/>
    <property type="molecule type" value="Transcribed_RNA"/>
</dbReference>
<keyword evidence="5 8" id="KW-1133">Transmembrane helix</keyword>
<feature type="transmembrane region" description="Helical" evidence="8">
    <location>
        <begin position="251"/>
        <end position="275"/>
    </location>
</feature>
<feature type="domain" description="Major facilitator superfamily (MFS) profile" evidence="9">
    <location>
        <begin position="62"/>
        <end position="669"/>
    </location>
</feature>
<dbReference type="GO" id="GO:0043252">
    <property type="term" value="P:sodium-independent organic anion transport"/>
    <property type="evidence" value="ECO:0007669"/>
    <property type="project" value="TreeGrafter"/>
</dbReference>
<comment type="subcellular location">
    <subcellularLocation>
        <location evidence="1 8">Cell membrane</location>
        <topology evidence="1 8">Multi-pass membrane protein</topology>
    </subcellularLocation>
</comment>
<keyword evidence="8" id="KW-0406">Ion transport</keyword>
<feature type="transmembrane region" description="Helical" evidence="8">
    <location>
        <begin position="645"/>
        <end position="666"/>
    </location>
</feature>
<dbReference type="Gene3D" id="1.20.1250.20">
    <property type="entry name" value="MFS general substrate transporter like domains"/>
    <property type="match status" value="1"/>
</dbReference>
<dbReference type="OrthoDB" id="5062115at2759"/>
<dbReference type="InterPro" id="IPR002350">
    <property type="entry name" value="Kazal_dom"/>
</dbReference>
<feature type="transmembrane region" description="Helical" evidence="8">
    <location>
        <begin position="216"/>
        <end position="239"/>
    </location>
</feature>
<evidence type="ECO:0000256" key="3">
    <source>
        <dbReference type="ARBA" id="ARBA00022475"/>
    </source>
</evidence>
<dbReference type="GO" id="GO:0016323">
    <property type="term" value="C:basolateral plasma membrane"/>
    <property type="evidence" value="ECO:0007669"/>
    <property type="project" value="TreeGrafter"/>
</dbReference>
<dbReference type="NCBIfam" id="TIGR00805">
    <property type="entry name" value="oat"/>
    <property type="match status" value="1"/>
</dbReference>
<feature type="transmembrane region" description="Helical" evidence="8">
    <location>
        <begin position="563"/>
        <end position="584"/>
    </location>
</feature>
<keyword evidence="3" id="KW-1003">Cell membrane</keyword>
<evidence type="ECO:0000259" key="10">
    <source>
        <dbReference type="PROSITE" id="PS51465"/>
    </source>
</evidence>
<dbReference type="AlphaFoldDB" id="A0A0K2TD54"/>
<feature type="transmembrane region" description="Helical" evidence="8">
    <location>
        <begin position="301"/>
        <end position="323"/>
    </location>
</feature>
<evidence type="ECO:0000256" key="4">
    <source>
        <dbReference type="ARBA" id="ARBA00022692"/>
    </source>
</evidence>
<feature type="transmembrane region" description="Helical" evidence="8">
    <location>
        <begin position="137"/>
        <end position="158"/>
    </location>
</feature>
<dbReference type="GO" id="GO:0015347">
    <property type="term" value="F:sodium-independent organic anion transmembrane transporter activity"/>
    <property type="evidence" value="ECO:0007669"/>
    <property type="project" value="TreeGrafter"/>
</dbReference>
<dbReference type="Pfam" id="PF07648">
    <property type="entry name" value="Kazal_2"/>
    <property type="match status" value="1"/>
</dbReference>
<comment type="similarity">
    <text evidence="2 8">Belongs to the organo anion transporter (TC 2.A.60) family.</text>
</comment>
<feature type="transmembrane region" description="Helical" evidence="8">
    <location>
        <begin position="408"/>
        <end position="433"/>
    </location>
</feature>
<name>A0A0K2TD54_LEPSM</name>
<dbReference type="SUPFAM" id="SSF100895">
    <property type="entry name" value="Kazal-type serine protease inhibitors"/>
    <property type="match status" value="1"/>
</dbReference>
<evidence type="ECO:0000256" key="6">
    <source>
        <dbReference type="ARBA" id="ARBA00023136"/>
    </source>
</evidence>
<keyword evidence="7" id="KW-1015">Disulfide bond</keyword>
<keyword evidence="8" id="KW-0813">Transport</keyword>
<dbReference type="PANTHER" id="PTHR11388:SF100">
    <property type="entry name" value="SOLUTE CARRIER ORGANIC ANION TRANSPORTER FAMILY MEMBER 4A1"/>
    <property type="match status" value="1"/>
</dbReference>
<feature type="domain" description="Kazal-like" evidence="10">
    <location>
        <begin position="487"/>
        <end position="541"/>
    </location>
</feature>
<feature type="transmembrane region" description="Helical" evidence="8">
    <location>
        <begin position="596"/>
        <end position="619"/>
    </location>
</feature>
<feature type="transmembrane region" description="Helical" evidence="8">
    <location>
        <begin position="106"/>
        <end position="125"/>
    </location>
</feature>
<dbReference type="InterPro" id="IPR036058">
    <property type="entry name" value="Kazal_dom_sf"/>
</dbReference>
<evidence type="ECO:0000256" key="1">
    <source>
        <dbReference type="ARBA" id="ARBA00004651"/>
    </source>
</evidence>
<feature type="transmembrane region" description="Helical" evidence="8">
    <location>
        <begin position="445"/>
        <end position="465"/>
    </location>
</feature>
<evidence type="ECO:0000256" key="2">
    <source>
        <dbReference type="ARBA" id="ARBA00009657"/>
    </source>
</evidence>
<dbReference type="InterPro" id="IPR020846">
    <property type="entry name" value="MFS_dom"/>
</dbReference>
<dbReference type="InterPro" id="IPR036259">
    <property type="entry name" value="MFS_trans_sf"/>
</dbReference>
<dbReference type="PROSITE" id="PS50850">
    <property type="entry name" value="MFS"/>
    <property type="match status" value="1"/>
</dbReference>
<reference evidence="11" key="1">
    <citation type="submission" date="2014-05" db="EMBL/GenBank/DDBJ databases">
        <authorList>
            <person name="Chronopoulou M."/>
        </authorList>
    </citation>
    <scope>NUCLEOTIDE SEQUENCE</scope>
    <source>
        <tissue evidence="11">Whole organism</tissue>
    </source>
</reference>
<evidence type="ECO:0000259" key="9">
    <source>
        <dbReference type="PROSITE" id="PS50850"/>
    </source>
</evidence>
<keyword evidence="6 8" id="KW-0472">Membrane</keyword>
<dbReference type="InterPro" id="IPR004156">
    <property type="entry name" value="OATP"/>
</dbReference>
<dbReference type="PANTHER" id="PTHR11388">
    <property type="entry name" value="ORGANIC ANION TRANSPORTER"/>
    <property type="match status" value="1"/>
</dbReference>
<accession>A0A0K2TD54</accession>
<evidence type="ECO:0000256" key="5">
    <source>
        <dbReference type="ARBA" id="ARBA00022989"/>
    </source>
</evidence>
<dbReference type="GO" id="GO:0006811">
    <property type="term" value="P:monoatomic ion transport"/>
    <property type="evidence" value="ECO:0007669"/>
    <property type="project" value="UniProtKB-KW"/>
</dbReference>
<dbReference type="SUPFAM" id="SSF103473">
    <property type="entry name" value="MFS general substrate transporter"/>
    <property type="match status" value="1"/>
</dbReference>
<proteinExistence type="inferred from homology"/>
<organism evidence="11">
    <name type="scientific">Lepeophtheirus salmonis</name>
    <name type="common">Salmon louse</name>
    <name type="synonym">Caligus salmonis</name>
    <dbReference type="NCBI Taxonomy" id="72036"/>
    <lineage>
        <taxon>Eukaryota</taxon>
        <taxon>Metazoa</taxon>
        <taxon>Ecdysozoa</taxon>
        <taxon>Arthropoda</taxon>
        <taxon>Crustacea</taxon>
        <taxon>Multicrustacea</taxon>
        <taxon>Hexanauplia</taxon>
        <taxon>Copepoda</taxon>
        <taxon>Siphonostomatoida</taxon>
        <taxon>Caligidae</taxon>
        <taxon>Lepeophtheirus</taxon>
    </lineage>
</organism>
<sequence>MAAISKQERTGVDNECFQETDMDVEKKLPFNSCLKDAEMISDPQSNNNTSDKLHRVLGIRLHGSLLGPKWLLTFLCMAALVQGMIFTNVVISSLEKRFGLQSTTSGIIAGAYDMGSLIAVIPVTYFGGRPGASKPKYIAWGMFIVGTGSLIFSSPHFITDKYIYSLEINSTKSGKGYSDVLCHSGEEEESLVNTTFSNLLPGSFESEFIDLSLYKYVFLLGQLLHGIGSAALITLGTTLLDGSVKKSSVPLYIGILNACFVIGPAFGFLVGGQFLNVFTEFYLVSVEHLNIDTASPKWVGAWWIGFLLIVVMSYLCAFLIGLYPARIPGCEESEVNKLASESSSISDEFVVNTCDFGKISELPRAILYLLSNATYACISLGATMDGFLLAALAAFMPKYMESQFGLTPGYAAILIGILIVPAGAGGSLLGGFIVKFYEFTRTQSIAMYIVCQLAILPLYLGFLLYCPNPPFAGVNSAYPHVPYNEQLSLSAGCNTNCSANCDVLSYMPVCGENGVSYFNPCYAGCKSNGTNGILRDCLCIDGPESIALEGVCPSNCNYLPFSALFFFQIFFTFLATMPGLVASLRSVEPLYRSLSLGLQTILVRGFGTVPGPIIFGLILDKSCLLWNDRDSGNCLLYDNYWSSRLIFGVLIIWRLVGAIFFIFAYFQSKKSKLADS</sequence>
<evidence type="ECO:0000256" key="7">
    <source>
        <dbReference type="ARBA" id="ARBA00023157"/>
    </source>
</evidence>
<dbReference type="PROSITE" id="PS51465">
    <property type="entry name" value="KAZAL_2"/>
    <property type="match status" value="1"/>
</dbReference>
<feature type="transmembrane region" description="Helical" evidence="8">
    <location>
        <begin position="70"/>
        <end position="94"/>
    </location>
</feature>
<dbReference type="Pfam" id="PF03137">
    <property type="entry name" value="OATP"/>
    <property type="match status" value="1"/>
</dbReference>
<feature type="transmembrane region" description="Helical" evidence="8">
    <location>
        <begin position="366"/>
        <end position="396"/>
    </location>
</feature>